<evidence type="ECO:0000256" key="3">
    <source>
        <dbReference type="PROSITE-ProRule" id="PRU00023"/>
    </source>
</evidence>
<evidence type="ECO:0000313" key="5">
    <source>
        <dbReference type="Proteomes" id="UP000011782"/>
    </source>
</evidence>
<dbReference type="InterPro" id="IPR036770">
    <property type="entry name" value="Ankyrin_rpt-contain_sf"/>
</dbReference>
<organism evidence="4 5">
    <name type="scientific">Campylobacter showae CC57C</name>
    <dbReference type="NCBI Taxonomy" id="1073353"/>
    <lineage>
        <taxon>Bacteria</taxon>
        <taxon>Pseudomonadati</taxon>
        <taxon>Campylobacterota</taxon>
        <taxon>Epsilonproteobacteria</taxon>
        <taxon>Campylobacterales</taxon>
        <taxon>Campylobacteraceae</taxon>
        <taxon>Campylobacter</taxon>
    </lineage>
</organism>
<reference evidence="4 5" key="1">
    <citation type="submission" date="2013-02" db="EMBL/GenBank/DDBJ databases">
        <title>Co-occurrence of anaerobic bacteria in colorectal carcinomas.</title>
        <authorList>
            <person name="Holt R.A."/>
            <person name="Warren R.L."/>
            <person name="Allen-Vercoe E."/>
            <person name="Pleasance S."/>
            <person name="Freeman D.J."/>
            <person name="Watson P."/>
            <person name="Moore R."/>
            <person name="Cochrane K."/>
        </authorList>
    </citation>
    <scope>NUCLEOTIDE SEQUENCE [LARGE SCALE GENOMIC DNA]</scope>
    <source>
        <strain evidence="4 5">CC57C</strain>
    </source>
</reference>
<evidence type="ECO:0000256" key="2">
    <source>
        <dbReference type="ARBA" id="ARBA00023043"/>
    </source>
</evidence>
<dbReference type="InterPro" id="IPR002110">
    <property type="entry name" value="Ankyrin_rpt"/>
</dbReference>
<dbReference type="PANTHER" id="PTHR24198">
    <property type="entry name" value="ANKYRIN REPEAT AND PROTEIN KINASE DOMAIN-CONTAINING PROTEIN"/>
    <property type="match status" value="1"/>
</dbReference>
<protein>
    <submittedName>
        <fullName evidence="4">Ankyrin repeat-containing protein</fullName>
    </submittedName>
</protein>
<dbReference type="PROSITE" id="PS50088">
    <property type="entry name" value="ANK_REPEAT"/>
    <property type="match status" value="1"/>
</dbReference>
<dbReference type="Proteomes" id="UP000011782">
    <property type="component" value="Unassembled WGS sequence"/>
</dbReference>
<dbReference type="AlphaFoldDB" id="M3GYV5"/>
<dbReference type="PROSITE" id="PS50297">
    <property type="entry name" value="ANK_REP_REGION"/>
    <property type="match status" value="1"/>
</dbReference>
<feature type="non-terminal residue" evidence="4">
    <location>
        <position position="1"/>
    </location>
</feature>
<dbReference type="SUPFAM" id="SSF48403">
    <property type="entry name" value="Ankyrin repeat"/>
    <property type="match status" value="1"/>
</dbReference>
<evidence type="ECO:0000313" key="4">
    <source>
        <dbReference type="EMBL" id="EMG30630.1"/>
    </source>
</evidence>
<dbReference type="SMART" id="SM00248">
    <property type="entry name" value="ANK"/>
    <property type="match status" value="3"/>
</dbReference>
<comment type="caution">
    <text evidence="4">The sequence shown here is derived from an EMBL/GenBank/DDBJ whole genome shotgun (WGS) entry which is preliminary data.</text>
</comment>
<feature type="repeat" description="ANK" evidence="3">
    <location>
        <begin position="58"/>
        <end position="90"/>
    </location>
</feature>
<evidence type="ECO:0000256" key="1">
    <source>
        <dbReference type="ARBA" id="ARBA00022737"/>
    </source>
</evidence>
<dbReference type="Pfam" id="PF12796">
    <property type="entry name" value="Ank_2"/>
    <property type="match status" value="1"/>
</dbReference>
<gene>
    <name evidence="4" type="ORF">H740_05535</name>
</gene>
<dbReference type="STRING" id="1073353.H740_05535"/>
<dbReference type="PANTHER" id="PTHR24198:SF165">
    <property type="entry name" value="ANKYRIN REPEAT-CONTAINING PROTEIN-RELATED"/>
    <property type="match status" value="1"/>
</dbReference>
<keyword evidence="2 3" id="KW-0040">ANK repeat</keyword>
<accession>M3GYV5</accession>
<dbReference type="RefSeq" id="WP_002952185.1">
    <property type="nucleotide sequence ID" value="NZ_AOTD01000139.1"/>
</dbReference>
<dbReference type="PATRIC" id="fig|1073353.3.peg.1186"/>
<name>M3GYV5_9BACT</name>
<dbReference type="Gene3D" id="1.25.40.20">
    <property type="entry name" value="Ankyrin repeat-containing domain"/>
    <property type="match status" value="1"/>
</dbReference>
<proteinExistence type="predicted"/>
<keyword evidence="1" id="KW-0677">Repeat</keyword>
<dbReference type="EMBL" id="AOTD01000139">
    <property type="protein sequence ID" value="EMG30630.1"/>
    <property type="molecule type" value="Genomic_DNA"/>
</dbReference>
<sequence>VTQEEIDDFGFRCADIVCDEEKNATLVPLRAALDRKDTDFVVKFIKDNNLSVDVEMRDKRTPLMYSSFRNDVSTFKALINLGADIRAKDRFDLSPMAYAIMLNSLDTAKILLGKGVKFEEVEYLSPHIYTNRYYDSSRFESIIINGDVNITIRYKYEQGEFETDLNDPQCVESSTRYKSDPFFYVVNRNLTQMAELMLSTGYKPKEFKMGIGLEGIKDEEKNRPLKLSGWAYLGNYENYEPMLEVFIKYDLPNAPNKEQLKEAYKVCNDNLKSFTEAKEKYIYEMNKGRDK</sequence>